<comment type="caution">
    <text evidence="2">The sequence shown here is derived from an EMBL/GenBank/DDBJ whole genome shotgun (WGS) entry which is preliminary data.</text>
</comment>
<organism evidence="2">
    <name type="scientific">mine drainage metagenome</name>
    <dbReference type="NCBI Taxonomy" id="410659"/>
    <lineage>
        <taxon>unclassified sequences</taxon>
        <taxon>metagenomes</taxon>
        <taxon>ecological metagenomes</taxon>
    </lineage>
</organism>
<evidence type="ECO:0000313" key="2">
    <source>
        <dbReference type="EMBL" id="EQD36356.1"/>
    </source>
</evidence>
<dbReference type="Pfam" id="PF02515">
    <property type="entry name" value="CoA_transf_3"/>
    <property type="match status" value="1"/>
</dbReference>
<feature type="non-terminal residue" evidence="2">
    <location>
        <position position="252"/>
    </location>
</feature>
<protein>
    <submittedName>
        <fullName evidence="2">Acyl-CoA transferase/carnitine dehydratase</fullName>
    </submittedName>
</protein>
<keyword evidence="1 2" id="KW-0808">Transferase</keyword>
<dbReference type="SUPFAM" id="SSF89796">
    <property type="entry name" value="CoA-transferase family III (CaiB/BaiF)"/>
    <property type="match status" value="1"/>
</dbReference>
<dbReference type="InterPro" id="IPR003673">
    <property type="entry name" value="CoA-Trfase_fam_III"/>
</dbReference>
<reference evidence="2" key="2">
    <citation type="journal article" date="2014" name="ISME J.">
        <title>Microbial stratification in low pH oxic and suboxic macroscopic growths along an acid mine drainage.</title>
        <authorList>
            <person name="Mendez-Garcia C."/>
            <person name="Mesa V."/>
            <person name="Sprenger R.R."/>
            <person name="Richter M."/>
            <person name="Diez M.S."/>
            <person name="Solano J."/>
            <person name="Bargiela R."/>
            <person name="Golyshina O.V."/>
            <person name="Manteca A."/>
            <person name="Ramos J.L."/>
            <person name="Gallego J.R."/>
            <person name="Llorente I."/>
            <person name="Martins Dos Santos V.A."/>
            <person name="Jensen O.N."/>
            <person name="Pelaez A.I."/>
            <person name="Sanchez J."/>
            <person name="Ferrer M."/>
        </authorList>
    </citation>
    <scope>NUCLEOTIDE SEQUENCE</scope>
</reference>
<evidence type="ECO:0000256" key="1">
    <source>
        <dbReference type="ARBA" id="ARBA00022679"/>
    </source>
</evidence>
<reference evidence="2" key="1">
    <citation type="submission" date="2013-08" db="EMBL/GenBank/DDBJ databases">
        <authorList>
            <person name="Mendez C."/>
            <person name="Richter M."/>
            <person name="Ferrer M."/>
            <person name="Sanchez J."/>
        </authorList>
    </citation>
    <scope>NUCLEOTIDE SEQUENCE</scope>
</reference>
<dbReference type="AlphaFoldDB" id="T0YLP3"/>
<dbReference type="Gene3D" id="3.40.50.10540">
    <property type="entry name" value="Crotonobetainyl-coa:carnitine coa-transferase, domain 1"/>
    <property type="match status" value="1"/>
</dbReference>
<accession>T0YLP3</accession>
<dbReference type="InterPro" id="IPR050509">
    <property type="entry name" value="CoA-transferase_III"/>
</dbReference>
<sequence>MAAPAAAGYLAEFGADVIKVEKPGEGESSAEVGHQQGGVALYWKSLSRNKRSLTLDLRVPRGAAILKRLVEKADVVISNFRPGTLERWELGYDTLARINPGLVMLEVSGFGREGSLARRPGFGTLAEARSGFAHLNGQPDGPPTLPNMGLADQFSGVMGAFAVMLALYHRDRTDGRGQRVDLSLCDPILRLIEPSLLDWDQLGISGLRTGSRSVHVAPRNVYRCGDGRWVALSASTPAIVRRVFVAIGRPEL</sequence>
<dbReference type="GO" id="GO:0016740">
    <property type="term" value="F:transferase activity"/>
    <property type="evidence" value="ECO:0007669"/>
    <property type="project" value="UniProtKB-KW"/>
</dbReference>
<gene>
    <name evidence="2" type="ORF">B1B_16546</name>
</gene>
<proteinExistence type="predicted"/>
<dbReference type="EMBL" id="AUZY01011008">
    <property type="protein sequence ID" value="EQD36356.1"/>
    <property type="molecule type" value="Genomic_DNA"/>
</dbReference>
<dbReference type="InterPro" id="IPR023606">
    <property type="entry name" value="CoA-Trfase_III_dom_1_sf"/>
</dbReference>
<dbReference type="PANTHER" id="PTHR48228">
    <property type="entry name" value="SUCCINYL-COA--D-CITRAMALATE COA-TRANSFERASE"/>
    <property type="match status" value="1"/>
</dbReference>
<name>T0YLP3_9ZZZZ</name>
<dbReference type="PANTHER" id="PTHR48228:SF6">
    <property type="entry name" value="L-CARNITINE COA-TRANSFERASE"/>
    <property type="match status" value="1"/>
</dbReference>